<reference evidence="18 19" key="1">
    <citation type="submission" date="2019-05" db="EMBL/GenBank/DDBJ databases">
        <title>Genome sequence of Klebsiella sp strain TOUT106.</title>
        <authorList>
            <person name="Rahi P."/>
            <person name="Chaudhari D."/>
        </authorList>
    </citation>
    <scope>NUCLEOTIDE SEQUENCE [LARGE SCALE GENOMIC DNA]</scope>
    <source>
        <strain evidence="18 19">TOUT106</strain>
    </source>
</reference>
<comment type="cofactor">
    <cofactor evidence="1 16 17">
        <name>Na(+)</name>
        <dbReference type="ChEBI" id="CHEBI:29101"/>
    </cofactor>
</comment>
<keyword evidence="13 16" id="KW-0472">Membrane</keyword>
<evidence type="ECO:0000256" key="8">
    <source>
        <dbReference type="ARBA" id="ARBA00022692"/>
    </source>
</evidence>
<dbReference type="NCBIfam" id="TIGR01195">
    <property type="entry name" value="oadG_fam"/>
    <property type="match status" value="1"/>
</dbReference>
<comment type="similarity">
    <text evidence="4 16 17">Belongs to the OadG family.</text>
</comment>
<evidence type="ECO:0000256" key="13">
    <source>
        <dbReference type="ARBA" id="ARBA00023136"/>
    </source>
</evidence>
<evidence type="ECO:0000313" key="18">
    <source>
        <dbReference type="EMBL" id="TLV14009.1"/>
    </source>
</evidence>
<dbReference type="InterPro" id="IPR005899">
    <property type="entry name" value="Na_pump_deCOase"/>
</dbReference>
<evidence type="ECO:0000256" key="1">
    <source>
        <dbReference type="ARBA" id="ARBA00001959"/>
    </source>
</evidence>
<comment type="caution">
    <text evidence="18">The sequence shown here is derived from an EMBL/GenBank/DDBJ whole genome shotgun (WGS) entry which is preliminary data.</text>
</comment>
<comment type="function">
    <text evidence="2 16 17">Catalyzes the decarboxylation of oxaloacetate coupled to Na(+) translocation.</text>
</comment>
<keyword evidence="6 16" id="KW-0813">Transport</keyword>
<organism evidence="18 19">
    <name type="scientific">Klebsiella indica</name>
    <dbReference type="NCBI Taxonomy" id="2582917"/>
    <lineage>
        <taxon>Bacteria</taxon>
        <taxon>Pseudomonadati</taxon>
        <taxon>Pseudomonadota</taxon>
        <taxon>Gammaproteobacteria</taxon>
        <taxon>Enterobacterales</taxon>
        <taxon>Enterobacteriaceae</taxon>
        <taxon>Klebsiella/Raoultella group</taxon>
        <taxon>Klebsiella</taxon>
    </lineage>
</organism>
<protein>
    <recommendedName>
        <fullName evidence="16">Probable oxaloacetate decarboxylase gamma chain</fullName>
        <ecNumber evidence="16">7.2.4.2</ecNumber>
    </recommendedName>
</protein>
<evidence type="ECO:0000256" key="3">
    <source>
        <dbReference type="ARBA" id="ARBA00004162"/>
    </source>
</evidence>
<evidence type="ECO:0000256" key="17">
    <source>
        <dbReference type="RuleBase" id="RU004278"/>
    </source>
</evidence>
<keyword evidence="10 16" id="KW-1133">Transmembrane helix</keyword>
<keyword evidence="11 16" id="KW-0915">Sodium</keyword>
<dbReference type="InterPro" id="IPR023424">
    <property type="entry name" value="OadG"/>
</dbReference>
<evidence type="ECO:0000256" key="10">
    <source>
        <dbReference type="ARBA" id="ARBA00022989"/>
    </source>
</evidence>
<dbReference type="Proteomes" id="UP000307430">
    <property type="component" value="Unassembled WGS sequence"/>
</dbReference>
<evidence type="ECO:0000256" key="4">
    <source>
        <dbReference type="ARBA" id="ARBA00005844"/>
    </source>
</evidence>
<evidence type="ECO:0000256" key="11">
    <source>
        <dbReference type="ARBA" id="ARBA00023053"/>
    </source>
</evidence>
<evidence type="ECO:0000313" key="19">
    <source>
        <dbReference type="Proteomes" id="UP000307430"/>
    </source>
</evidence>
<dbReference type="EMBL" id="VCHQ01000024">
    <property type="protein sequence ID" value="TLV14009.1"/>
    <property type="molecule type" value="Genomic_DNA"/>
</dbReference>
<proteinExistence type="inferred from homology"/>
<evidence type="ECO:0000256" key="16">
    <source>
        <dbReference type="HAMAP-Rule" id="MF_00404"/>
    </source>
</evidence>
<dbReference type="GO" id="GO:0015451">
    <property type="term" value="F:decarboxylation-driven active transmembrane transporter activity"/>
    <property type="evidence" value="ECO:0007669"/>
    <property type="project" value="UniProtKB-EC"/>
</dbReference>
<comment type="catalytic activity">
    <reaction evidence="15 16 17">
        <text>oxaloacetate + 2 Na(+)(in) + H(+) = pyruvate + 2 Na(+)(out) + CO2</text>
        <dbReference type="Rhea" id="RHEA:57724"/>
        <dbReference type="ChEBI" id="CHEBI:15361"/>
        <dbReference type="ChEBI" id="CHEBI:15378"/>
        <dbReference type="ChEBI" id="CHEBI:16452"/>
        <dbReference type="ChEBI" id="CHEBI:16526"/>
        <dbReference type="ChEBI" id="CHEBI:29101"/>
        <dbReference type="EC" id="7.2.4.2"/>
    </reaction>
</comment>
<evidence type="ECO:0000256" key="5">
    <source>
        <dbReference type="ARBA" id="ARBA00011869"/>
    </source>
</evidence>
<dbReference type="GO" id="GO:0036376">
    <property type="term" value="P:sodium ion export across plasma membrane"/>
    <property type="evidence" value="ECO:0007669"/>
    <property type="project" value="InterPro"/>
</dbReference>
<dbReference type="GO" id="GO:0008948">
    <property type="term" value="F:oxaloacetate decarboxylase activity"/>
    <property type="evidence" value="ECO:0007669"/>
    <property type="project" value="UniProtKB-UniRule"/>
</dbReference>
<feature type="transmembrane region" description="Helical" evidence="16 17">
    <location>
        <begin position="12"/>
        <end position="32"/>
    </location>
</feature>
<comment type="subcellular location">
    <subcellularLocation>
        <location evidence="3 16 17">Cell membrane</location>
        <topology evidence="3 16 17">Single-pass membrane protein</topology>
    </subcellularLocation>
</comment>
<dbReference type="Pfam" id="PF04277">
    <property type="entry name" value="OAD_gamma"/>
    <property type="match status" value="1"/>
</dbReference>
<dbReference type="GO" id="GO:0015081">
    <property type="term" value="F:sodium ion transmembrane transporter activity"/>
    <property type="evidence" value="ECO:0007669"/>
    <property type="project" value="UniProtKB-UniRule"/>
</dbReference>
<evidence type="ECO:0000256" key="9">
    <source>
        <dbReference type="ARBA" id="ARBA00022967"/>
    </source>
</evidence>
<dbReference type="RefSeq" id="WP_138361891.1">
    <property type="nucleotide sequence ID" value="NZ_JBCIVH010000002.1"/>
</dbReference>
<evidence type="ECO:0000256" key="2">
    <source>
        <dbReference type="ARBA" id="ARBA00003002"/>
    </source>
</evidence>
<evidence type="ECO:0000256" key="12">
    <source>
        <dbReference type="ARBA" id="ARBA00023065"/>
    </source>
</evidence>
<keyword evidence="9 16" id="KW-1278">Translocase</keyword>
<sequence>MSNAVLLGEGFTLMFLGMGFVLTFLLLLIFAIQGMSIAVNRFFPEPVHAQGTAPTSAAPDTDDFTRLKPVIVAAIHHHRRLNP</sequence>
<keyword evidence="8 16" id="KW-0812">Transmembrane</keyword>
<dbReference type="GO" id="GO:0005886">
    <property type="term" value="C:plasma membrane"/>
    <property type="evidence" value="ECO:0007669"/>
    <property type="project" value="UniProtKB-SubCell"/>
</dbReference>
<evidence type="ECO:0000256" key="6">
    <source>
        <dbReference type="ARBA" id="ARBA00022448"/>
    </source>
</evidence>
<dbReference type="HAMAP" id="MF_00404">
    <property type="entry name" value="OadG"/>
    <property type="match status" value="1"/>
</dbReference>
<dbReference type="EC" id="7.2.4.2" evidence="16"/>
<accession>A0A5R9LFG9</accession>
<name>A0A5R9LFG9_9ENTR</name>
<keyword evidence="12 16" id="KW-0406">Ion transport</keyword>
<evidence type="ECO:0000256" key="14">
    <source>
        <dbReference type="ARBA" id="ARBA00023201"/>
    </source>
</evidence>
<keyword evidence="7 16" id="KW-1003">Cell membrane</keyword>
<keyword evidence="19" id="KW-1185">Reference proteome</keyword>
<evidence type="ECO:0000256" key="15">
    <source>
        <dbReference type="ARBA" id="ARBA00048176"/>
    </source>
</evidence>
<dbReference type="NCBIfam" id="NF002792">
    <property type="entry name" value="PRK02919.1"/>
    <property type="match status" value="1"/>
</dbReference>
<comment type="subunit">
    <text evidence="5 16">Heterotrimer of an alpha, a beta and a gamma subunit.</text>
</comment>
<evidence type="ECO:0000256" key="7">
    <source>
        <dbReference type="ARBA" id="ARBA00022475"/>
    </source>
</evidence>
<dbReference type="AlphaFoldDB" id="A0A5R9LFG9"/>
<keyword evidence="14 16" id="KW-0739">Sodium transport</keyword>
<gene>
    <name evidence="16" type="primary">oadG</name>
    <name evidence="18" type="ORF">FE839_16645</name>
</gene>